<name>A0A1H8EV08_9SPHI</name>
<evidence type="ECO:0000259" key="2">
    <source>
        <dbReference type="Pfam" id="PF21440"/>
    </source>
</evidence>
<evidence type="ECO:0000313" key="3">
    <source>
        <dbReference type="EMBL" id="SEN22964.1"/>
    </source>
</evidence>
<dbReference type="RefSeq" id="WP_143065131.1">
    <property type="nucleotide sequence ID" value="NZ_FOCL01000002.1"/>
</dbReference>
<accession>A0A1H8EV08</accession>
<dbReference type="InterPro" id="IPR008969">
    <property type="entry name" value="CarboxyPept-like_regulatory"/>
</dbReference>
<sequence>MITRCAVRIFASSMKLWMFLICFALPATTVFAQQKTVDGVVFDKDSKDRIAKVNVQNITTGKSIYNTFKGEFKIEAQPGDVLVFTKSDHHPDTLKIQGGESLAVYMKRTAIQLKEVIVRDTLLNPQKRLAATKSDYTKIFGPLNSKDLLSFGPGGAGLSIDAIYNALSRSGRNAAHLRETIEKDYQQNVIDYRFNRTYVGAITNLKDQQLTDFMIRYRPGYYLVKTASDYEFIASIKTNLNRFLKYKKRPYSLTPLITPEDSKRDLGRDSISKS</sequence>
<evidence type="ECO:0000313" key="4">
    <source>
        <dbReference type="Proteomes" id="UP000198942"/>
    </source>
</evidence>
<gene>
    <name evidence="3" type="ORF">SAMN05192574_102843</name>
</gene>
<dbReference type="AlphaFoldDB" id="A0A1H8EV08"/>
<dbReference type="Proteomes" id="UP000198942">
    <property type="component" value="Unassembled WGS sequence"/>
</dbReference>
<keyword evidence="4" id="KW-1185">Reference proteome</keyword>
<reference evidence="4" key="1">
    <citation type="submission" date="2016-10" db="EMBL/GenBank/DDBJ databases">
        <authorList>
            <person name="Varghese N."/>
            <person name="Submissions S."/>
        </authorList>
    </citation>
    <scope>NUCLEOTIDE SEQUENCE [LARGE SCALE GENOMIC DNA]</scope>
    <source>
        <strain evidence="4">Gh-48</strain>
    </source>
</reference>
<protein>
    <recommendedName>
        <fullName evidence="2">Selenocysteine-specific elongation factor domain-containing protein</fullName>
    </recommendedName>
</protein>
<feature type="signal peptide" evidence="1">
    <location>
        <begin position="1"/>
        <end position="32"/>
    </location>
</feature>
<organism evidence="3 4">
    <name type="scientific">Mucilaginibacter gossypiicola</name>
    <dbReference type="NCBI Taxonomy" id="551995"/>
    <lineage>
        <taxon>Bacteria</taxon>
        <taxon>Pseudomonadati</taxon>
        <taxon>Bacteroidota</taxon>
        <taxon>Sphingobacteriia</taxon>
        <taxon>Sphingobacteriales</taxon>
        <taxon>Sphingobacteriaceae</taxon>
        <taxon>Mucilaginibacter</taxon>
    </lineage>
</organism>
<keyword evidence="1" id="KW-0732">Signal</keyword>
<feature type="chain" id="PRO_5011457443" description="Selenocysteine-specific elongation factor domain-containing protein" evidence="1">
    <location>
        <begin position="33"/>
        <end position="274"/>
    </location>
</feature>
<dbReference type="SUPFAM" id="SSF49464">
    <property type="entry name" value="Carboxypeptidase regulatory domain-like"/>
    <property type="match status" value="1"/>
</dbReference>
<dbReference type="Pfam" id="PF21440">
    <property type="entry name" value="aSelB_III"/>
    <property type="match status" value="1"/>
</dbReference>
<dbReference type="EMBL" id="FOCL01000002">
    <property type="protein sequence ID" value="SEN22964.1"/>
    <property type="molecule type" value="Genomic_DNA"/>
</dbReference>
<evidence type="ECO:0000256" key="1">
    <source>
        <dbReference type="SAM" id="SignalP"/>
    </source>
</evidence>
<dbReference type="OrthoDB" id="714262at2"/>
<dbReference type="InterPro" id="IPR048956">
    <property type="entry name" value="SelB_III_arc"/>
</dbReference>
<dbReference type="STRING" id="551995.SAMN05192574_102843"/>
<proteinExistence type="predicted"/>
<feature type="domain" description="Selenocysteine-specific elongation factor" evidence="2">
    <location>
        <begin position="18"/>
        <end position="99"/>
    </location>
</feature>